<protein>
    <submittedName>
        <fullName evidence="3">Phage integrase family protein</fullName>
    </submittedName>
</protein>
<dbReference type="SUPFAM" id="SSF56349">
    <property type="entry name" value="DNA breaking-rejoining enzymes"/>
    <property type="match status" value="1"/>
</dbReference>
<dbReference type="CDD" id="cd00796">
    <property type="entry name" value="INT_Rci_Hp1_C"/>
    <property type="match status" value="1"/>
</dbReference>
<dbReference type="InterPro" id="IPR011010">
    <property type="entry name" value="DNA_brk_join_enz"/>
</dbReference>
<dbReference type="PROSITE" id="PS51898">
    <property type="entry name" value="TYR_RECOMBINASE"/>
    <property type="match status" value="1"/>
</dbReference>
<name>A0A212K737_9DELT</name>
<dbReference type="EMBL" id="FLUQ01000003">
    <property type="protein sequence ID" value="SBW07549.1"/>
    <property type="molecule type" value="Genomic_DNA"/>
</dbReference>
<sequence>MDRVKLPKVDNARDRFLTADEAQTLLAAVKKRSQLWHDVSLISLNTGMRLSEILGLRPQDVDLKNSVLHLEGKTGRRSIPVNDLVHETLERVVAGKNGLEFLFPSKKGTQLGSDSATNSFARAVADAGLNPPNVDRRHKVVFHTLRHTYCSWLAMEGVPLYVIGEMVGHSSPDMTKRYSHLCPDKKSQTVALVQGIFSKGQATETVKRVIPRHKKI</sequence>
<gene>
    <name evidence="3" type="ORF">KL86DPRO_30076</name>
</gene>
<reference evidence="3" key="1">
    <citation type="submission" date="2016-04" db="EMBL/GenBank/DDBJ databases">
        <authorList>
            <person name="Evans L.H."/>
            <person name="Alamgir A."/>
            <person name="Owens N."/>
            <person name="Weber N.D."/>
            <person name="Virtaneva K."/>
            <person name="Barbian K."/>
            <person name="Babar A."/>
            <person name="Rosenke K."/>
        </authorList>
    </citation>
    <scope>NUCLEOTIDE SEQUENCE</scope>
    <source>
        <strain evidence="3">86</strain>
    </source>
</reference>
<evidence type="ECO:0000313" key="3">
    <source>
        <dbReference type="EMBL" id="SBW07549.1"/>
    </source>
</evidence>
<dbReference type="Pfam" id="PF00589">
    <property type="entry name" value="Phage_integrase"/>
    <property type="match status" value="1"/>
</dbReference>
<keyword evidence="1" id="KW-0233">DNA recombination</keyword>
<evidence type="ECO:0000259" key="2">
    <source>
        <dbReference type="PROSITE" id="PS51898"/>
    </source>
</evidence>
<dbReference type="PANTHER" id="PTHR30349:SF64">
    <property type="entry name" value="PROPHAGE INTEGRASE INTD-RELATED"/>
    <property type="match status" value="1"/>
</dbReference>
<proteinExistence type="predicted"/>
<dbReference type="GO" id="GO:0006310">
    <property type="term" value="P:DNA recombination"/>
    <property type="evidence" value="ECO:0007669"/>
    <property type="project" value="UniProtKB-KW"/>
</dbReference>
<organism evidence="3">
    <name type="scientific">uncultured delta proteobacterium</name>
    <dbReference type="NCBI Taxonomy" id="34034"/>
    <lineage>
        <taxon>Bacteria</taxon>
        <taxon>Deltaproteobacteria</taxon>
        <taxon>environmental samples</taxon>
    </lineage>
</organism>
<dbReference type="Gene3D" id="1.10.443.10">
    <property type="entry name" value="Intergrase catalytic core"/>
    <property type="match status" value="1"/>
</dbReference>
<dbReference type="GO" id="GO:0015074">
    <property type="term" value="P:DNA integration"/>
    <property type="evidence" value="ECO:0007669"/>
    <property type="project" value="InterPro"/>
</dbReference>
<dbReference type="InterPro" id="IPR013762">
    <property type="entry name" value="Integrase-like_cat_sf"/>
</dbReference>
<dbReference type="InterPro" id="IPR050090">
    <property type="entry name" value="Tyrosine_recombinase_XerCD"/>
</dbReference>
<dbReference type="PANTHER" id="PTHR30349">
    <property type="entry name" value="PHAGE INTEGRASE-RELATED"/>
    <property type="match status" value="1"/>
</dbReference>
<dbReference type="GO" id="GO:0003677">
    <property type="term" value="F:DNA binding"/>
    <property type="evidence" value="ECO:0007669"/>
    <property type="project" value="InterPro"/>
</dbReference>
<accession>A0A212K737</accession>
<feature type="domain" description="Tyr recombinase" evidence="2">
    <location>
        <begin position="12"/>
        <end position="191"/>
    </location>
</feature>
<evidence type="ECO:0000256" key="1">
    <source>
        <dbReference type="ARBA" id="ARBA00023172"/>
    </source>
</evidence>
<dbReference type="AlphaFoldDB" id="A0A212K737"/>
<dbReference type="InterPro" id="IPR002104">
    <property type="entry name" value="Integrase_catalytic"/>
</dbReference>